<evidence type="ECO:0000313" key="4">
    <source>
        <dbReference type="Proteomes" id="UP000518752"/>
    </source>
</evidence>
<dbReference type="OrthoDB" id="3265564at2759"/>
<protein>
    <recommendedName>
        <fullName evidence="5">Transmembrane protein</fullName>
    </recommendedName>
</protein>
<feature type="transmembrane region" description="Helical" evidence="1">
    <location>
        <begin position="116"/>
        <end position="135"/>
    </location>
</feature>
<reference evidence="3 4" key="1">
    <citation type="journal article" date="2020" name="ISME J.">
        <title>Uncovering the hidden diversity of litter-decomposition mechanisms in mushroom-forming fungi.</title>
        <authorList>
            <person name="Floudas D."/>
            <person name="Bentzer J."/>
            <person name="Ahren D."/>
            <person name="Johansson T."/>
            <person name="Persson P."/>
            <person name="Tunlid A."/>
        </authorList>
    </citation>
    <scope>NUCLEOTIDE SEQUENCE [LARGE SCALE GENOMIC DNA]</scope>
    <source>
        <strain evidence="3 4">CBS 406.79</strain>
    </source>
</reference>
<sequence>MRFAAFTLLATIASAAFSYAAPTSPATNALEARHAGCECHDIQSVIYTATTAITPLVQKLLYIRSDNCTTEVLTPVLAEIKVVLTTTIADVKGLVGYSTTAILTTINGVVLTVADVAGLVCGLLNLIFGAVYVVLKVVASVDAAVIKPLLIEVLKIVAELLHCILCLIDGLLIALLRIVGGVIIQVIVLLEIKSVFYCFYTLY</sequence>
<evidence type="ECO:0000256" key="1">
    <source>
        <dbReference type="SAM" id="Phobius"/>
    </source>
</evidence>
<comment type="caution">
    <text evidence="3">The sequence shown here is derived from an EMBL/GenBank/DDBJ whole genome shotgun (WGS) entry which is preliminary data.</text>
</comment>
<dbReference type="Proteomes" id="UP000518752">
    <property type="component" value="Unassembled WGS sequence"/>
</dbReference>
<feature type="transmembrane region" description="Helical" evidence="1">
    <location>
        <begin position="156"/>
        <end position="176"/>
    </location>
</feature>
<dbReference type="EMBL" id="JAACJN010000002">
    <property type="protein sequence ID" value="KAF5393309.1"/>
    <property type="molecule type" value="Genomic_DNA"/>
</dbReference>
<keyword evidence="1" id="KW-0812">Transmembrane</keyword>
<accession>A0A8H5MGT2</accession>
<feature type="transmembrane region" description="Helical" evidence="1">
    <location>
        <begin position="182"/>
        <end position="202"/>
    </location>
</feature>
<organism evidence="3 4">
    <name type="scientific">Collybiopsis confluens</name>
    <dbReference type="NCBI Taxonomy" id="2823264"/>
    <lineage>
        <taxon>Eukaryota</taxon>
        <taxon>Fungi</taxon>
        <taxon>Dikarya</taxon>
        <taxon>Basidiomycota</taxon>
        <taxon>Agaricomycotina</taxon>
        <taxon>Agaricomycetes</taxon>
        <taxon>Agaricomycetidae</taxon>
        <taxon>Agaricales</taxon>
        <taxon>Marasmiineae</taxon>
        <taxon>Omphalotaceae</taxon>
        <taxon>Collybiopsis</taxon>
    </lineage>
</organism>
<feature type="chain" id="PRO_5034487207" description="Transmembrane protein" evidence="2">
    <location>
        <begin position="21"/>
        <end position="203"/>
    </location>
</feature>
<evidence type="ECO:0008006" key="5">
    <source>
        <dbReference type="Google" id="ProtNLM"/>
    </source>
</evidence>
<evidence type="ECO:0000313" key="3">
    <source>
        <dbReference type="EMBL" id="KAF5393309.1"/>
    </source>
</evidence>
<name>A0A8H5MGT2_9AGAR</name>
<evidence type="ECO:0000256" key="2">
    <source>
        <dbReference type="SAM" id="SignalP"/>
    </source>
</evidence>
<dbReference type="AlphaFoldDB" id="A0A8H5MGT2"/>
<feature type="signal peptide" evidence="2">
    <location>
        <begin position="1"/>
        <end position="20"/>
    </location>
</feature>
<keyword evidence="1" id="KW-0472">Membrane</keyword>
<keyword evidence="1" id="KW-1133">Transmembrane helix</keyword>
<keyword evidence="2" id="KW-0732">Signal</keyword>
<proteinExistence type="predicted"/>
<keyword evidence="4" id="KW-1185">Reference proteome</keyword>
<gene>
    <name evidence="3" type="ORF">D9757_000482</name>
</gene>